<dbReference type="GO" id="GO:0016592">
    <property type="term" value="C:mediator complex"/>
    <property type="evidence" value="ECO:0007669"/>
    <property type="project" value="TreeGrafter"/>
</dbReference>
<dbReference type="EMBL" id="OE180872">
    <property type="protein sequence ID" value="CAD7572165.1"/>
    <property type="molecule type" value="Genomic_DNA"/>
</dbReference>
<reference evidence="2" key="1">
    <citation type="submission" date="2020-11" db="EMBL/GenBank/DDBJ databases">
        <authorList>
            <person name="Tran Van P."/>
        </authorList>
    </citation>
    <scope>NUCLEOTIDE SEQUENCE</scope>
</reference>
<evidence type="ECO:0000256" key="1">
    <source>
        <dbReference type="SAM" id="MobiDB-lite"/>
    </source>
</evidence>
<proteinExistence type="predicted"/>
<evidence type="ECO:0000313" key="2">
    <source>
        <dbReference type="EMBL" id="CAD7572165.1"/>
    </source>
</evidence>
<dbReference type="InterPro" id="IPR051647">
    <property type="entry name" value="Mediator_comp_sub12"/>
</dbReference>
<accession>A0A7R9P6S2</accession>
<organism evidence="2">
    <name type="scientific">Timema californicum</name>
    <name type="common">California timema</name>
    <name type="synonym">Walking stick</name>
    <dbReference type="NCBI Taxonomy" id="61474"/>
    <lineage>
        <taxon>Eukaryota</taxon>
        <taxon>Metazoa</taxon>
        <taxon>Ecdysozoa</taxon>
        <taxon>Arthropoda</taxon>
        <taxon>Hexapoda</taxon>
        <taxon>Insecta</taxon>
        <taxon>Pterygota</taxon>
        <taxon>Neoptera</taxon>
        <taxon>Polyneoptera</taxon>
        <taxon>Phasmatodea</taxon>
        <taxon>Timematodea</taxon>
        <taxon>Timematoidea</taxon>
        <taxon>Timematidae</taxon>
        <taxon>Timema</taxon>
    </lineage>
</organism>
<dbReference type="AlphaFoldDB" id="A0A7R9P6S2"/>
<protein>
    <submittedName>
        <fullName evidence="2">(California timema) hypothetical protein</fullName>
    </submittedName>
</protein>
<dbReference type="PANTHER" id="PTHR46007">
    <property type="entry name" value="MEDIATOR OF RNA POLYMERASE II TRANSCRIPTION SUBUNIT 12"/>
    <property type="match status" value="1"/>
</dbReference>
<dbReference type="GO" id="GO:0045944">
    <property type="term" value="P:positive regulation of transcription by RNA polymerase II"/>
    <property type="evidence" value="ECO:0007669"/>
    <property type="project" value="TreeGrafter"/>
</dbReference>
<sequence length="355" mass="39952">MCEDNISVRGSTCGTFLYLWVQAESTDKVYTRPTASSAEGLNLAHGTQKNLRKAKCLVYILSVAKSEVEKVELQQDRAHALDSLGDCSRDKRFNYDGVELEEMNPHLRGRRGENHLGKTTPTSPDRDSNLDLPVLSSQALHDKRLANTLFVGSSTAEDGEIEVRTSLLIVESTMMGFSYEKRPLKRPRLGPPDVYPQEPKQKEDELTTINVKHGFATMPQLTDEFGTARNCNLTAVKVVEYFNQIMNKKEELNTLIPDTGRKRQQINPKDNFWPATARTKNAIEAWFKDLAGSKPLSSLSKKGYTMQPLITRTLCSHSLVALVCWYTVQPLITSSGFWGRLCIHSLLEHYAATHY</sequence>
<name>A0A7R9P6S2_TIMCA</name>
<dbReference type="GO" id="GO:0003713">
    <property type="term" value="F:transcription coactivator activity"/>
    <property type="evidence" value="ECO:0007669"/>
    <property type="project" value="TreeGrafter"/>
</dbReference>
<gene>
    <name evidence="2" type="ORF">TCMB3V08_LOCUS4819</name>
</gene>
<dbReference type="PANTHER" id="PTHR46007:SF11">
    <property type="entry name" value="MEDIATOR OF RNA POLYMERASE II TRANSCRIPTION SUBUNIT 12"/>
    <property type="match status" value="1"/>
</dbReference>
<feature type="region of interest" description="Disordered" evidence="1">
    <location>
        <begin position="105"/>
        <end position="131"/>
    </location>
</feature>